<dbReference type="Proteomes" id="UP000050297">
    <property type="component" value="Unassembled WGS sequence"/>
</dbReference>
<keyword evidence="1 6" id="KW-0963">Cytoplasm</keyword>
<evidence type="ECO:0000256" key="5">
    <source>
        <dbReference type="ARBA" id="ARBA00023284"/>
    </source>
</evidence>
<keyword evidence="3 6" id="KW-1015">Disulfide bond</keyword>
<feature type="disulfide bond" description="Redox-active" evidence="6">
    <location>
        <begin position="316"/>
        <end position="319"/>
    </location>
</feature>
<reference evidence="7 8" key="1">
    <citation type="submission" date="2015-09" db="EMBL/GenBank/DDBJ databases">
        <title>Genome announcement of multiple Pseudomonas syringae strains.</title>
        <authorList>
            <person name="Thakur S."/>
            <person name="Wang P.W."/>
            <person name="Gong Y."/>
            <person name="Weir B.S."/>
            <person name="Guttman D.S."/>
        </authorList>
    </citation>
    <scope>NUCLEOTIDE SEQUENCE [LARGE SCALE GENOMIC DNA]</scope>
    <source>
        <strain evidence="7 8">ICMP2802</strain>
    </source>
</reference>
<evidence type="ECO:0000313" key="8">
    <source>
        <dbReference type="Proteomes" id="UP000050297"/>
    </source>
</evidence>
<dbReference type="Gene3D" id="3.90.1280.10">
    <property type="entry name" value="HSP33 redox switch-like"/>
    <property type="match status" value="1"/>
</dbReference>
<keyword evidence="5 6" id="KW-0676">Redox-active center</keyword>
<dbReference type="GO" id="GO:0044183">
    <property type="term" value="F:protein folding chaperone"/>
    <property type="evidence" value="ECO:0007669"/>
    <property type="project" value="TreeGrafter"/>
</dbReference>
<evidence type="ECO:0000313" key="7">
    <source>
        <dbReference type="EMBL" id="KPW26834.1"/>
    </source>
</evidence>
<comment type="subcellular location">
    <subcellularLocation>
        <location evidence="6">Cytoplasm</location>
    </subcellularLocation>
</comment>
<gene>
    <name evidence="6" type="primary">hslO</name>
    <name evidence="7" type="ORF">ALO91_05314</name>
</gene>
<dbReference type="GO" id="GO:0051082">
    <property type="term" value="F:unfolded protein binding"/>
    <property type="evidence" value="ECO:0007669"/>
    <property type="project" value="UniProtKB-UniRule"/>
</dbReference>
<evidence type="ECO:0000256" key="1">
    <source>
        <dbReference type="ARBA" id="ARBA00022490"/>
    </source>
</evidence>
<evidence type="ECO:0000256" key="6">
    <source>
        <dbReference type="HAMAP-Rule" id="MF_00117"/>
    </source>
</evidence>
<keyword evidence="4 6" id="KW-0143">Chaperone</keyword>
<proteinExistence type="inferred from homology"/>
<dbReference type="PANTHER" id="PTHR30111">
    <property type="entry name" value="33 KDA CHAPERONIN"/>
    <property type="match status" value="1"/>
</dbReference>
<dbReference type="InterPro" id="IPR000397">
    <property type="entry name" value="Heat_shock_Hsp33"/>
</dbReference>
<dbReference type="Pfam" id="PF01430">
    <property type="entry name" value="HSP33"/>
    <property type="match status" value="1"/>
</dbReference>
<dbReference type="GO" id="GO:0042026">
    <property type="term" value="P:protein refolding"/>
    <property type="evidence" value="ECO:0007669"/>
    <property type="project" value="TreeGrafter"/>
</dbReference>
<sequence length="347" mass="38316">MPSSLEAHRIAPKMPVNPHGPRRFRVPDGAFSAACHPLSLLQIPCLPMHDFPDIDFTQRFIFDESDVRGELVALERSYAEVLAKHPYPEPVAQLLGELMAAAALLVGTLKFDGLLILQARSSGAVPLLMVECSSERELRGIARYDEALVTAGAGLQDLMPDGSLALTIDPNKGKRYQGIVALDGVDLSESLSNYFVMSEQLGTRFWLKADGHRARGLLLQQLPIAQITDPEERDASWEHVITLANTLTAEEMLGLDNQTILHRLYHQDPVRLFDEQPICFRCSCSRERSANALASLGLEDAQQLVIEHNGTIEIDCQFCNQRYLFDATDVAQLFAGGGVDSPSDTRH</sequence>
<keyword evidence="2 6" id="KW-0862">Zinc</keyword>
<dbReference type="InterPro" id="IPR016154">
    <property type="entry name" value="Heat_shock_Hsp33_C"/>
</dbReference>
<dbReference type="SUPFAM" id="SSF64397">
    <property type="entry name" value="Hsp33 domain"/>
    <property type="match status" value="1"/>
</dbReference>
<dbReference type="NCBIfam" id="NF001033">
    <property type="entry name" value="PRK00114.1"/>
    <property type="match status" value="1"/>
</dbReference>
<dbReference type="EMBL" id="LJPM01000032">
    <property type="protein sequence ID" value="KPW26834.1"/>
    <property type="molecule type" value="Genomic_DNA"/>
</dbReference>
<dbReference type="PANTHER" id="PTHR30111:SF1">
    <property type="entry name" value="33 KDA CHAPERONIN"/>
    <property type="match status" value="1"/>
</dbReference>
<dbReference type="InterPro" id="IPR023212">
    <property type="entry name" value="Hsp33_helix_hairpin_bin_dom_sf"/>
</dbReference>
<name>A0A0P9MAD5_PSESX</name>
<comment type="caution">
    <text evidence="7">The sequence shown here is derived from an EMBL/GenBank/DDBJ whole genome shotgun (WGS) entry which is preliminary data.</text>
</comment>
<dbReference type="Gene3D" id="1.10.287.480">
    <property type="entry name" value="helix hairpin bin"/>
    <property type="match status" value="1"/>
</dbReference>
<accession>A0A0P9MAD5</accession>
<organism evidence="7 8">
    <name type="scientific">Pseudomonas syringae pv. aceris</name>
    <dbReference type="NCBI Taxonomy" id="199198"/>
    <lineage>
        <taxon>Bacteria</taxon>
        <taxon>Pseudomonadati</taxon>
        <taxon>Pseudomonadota</taxon>
        <taxon>Gammaproteobacteria</taxon>
        <taxon>Pseudomonadales</taxon>
        <taxon>Pseudomonadaceae</taxon>
        <taxon>Pseudomonas</taxon>
        <taxon>Pseudomonas syringae</taxon>
    </lineage>
</organism>
<dbReference type="GO" id="GO:0005737">
    <property type="term" value="C:cytoplasm"/>
    <property type="evidence" value="ECO:0007669"/>
    <property type="project" value="UniProtKB-SubCell"/>
</dbReference>
<dbReference type="SUPFAM" id="SSF118352">
    <property type="entry name" value="HSP33 redox switch-like"/>
    <property type="match status" value="1"/>
</dbReference>
<evidence type="ECO:0000256" key="2">
    <source>
        <dbReference type="ARBA" id="ARBA00022833"/>
    </source>
</evidence>
<evidence type="ECO:0000256" key="4">
    <source>
        <dbReference type="ARBA" id="ARBA00023186"/>
    </source>
</evidence>
<comment type="function">
    <text evidence="6">Redox regulated molecular chaperone. Protects both thermally unfolding and oxidatively damaged proteins from irreversible aggregation. Plays an important role in the bacterial defense system toward oxidative stress.</text>
</comment>
<dbReference type="HAMAP" id="MF_00117">
    <property type="entry name" value="HslO"/>
    <property type="match status" value="1"/>
</dbReference>
<feature type="disulfide bond" description="Redox-active" evidence="6">
    <location>
        <begin position="282"/>
        <end position="284"/>
    </location>
</feature>
<comment type="similarity">
    <text evidence="6">Belongs to the HSP33 family.</text>
</comment>
<dbReference type="Gene3D" id="3.55.30.10">
    <property type="entry name" value="Hsp33 domain"/>
    <property type="match status" value="1"/>
</dbReference>
<dbReference type="InterPro" id="IPR016153">
    <property type="entry name" value="Heat_shock_Hsp33_N"/>
</dbReference>
<protein>
    <recommendedName>
        <fullName evidence="6">33 kDa chaperonin</fullName>
    </recommendedName>
    <alternativeName>
        <fullName evidence="6">Heat shock protein 33 homolog</fullName>
        <shortName evidence="6">HSP33</shortName>
    </alternativeName>
</protein>
<dbReference type="CDD" id="cd00498">
    <property type="entry name" value="Hsp33"/>
    <property type="match status" value="1"/>
</dbReference>
<comment type="PTM">
    <text evidence="6">Under oxidizing conditions two disulfide bonds are formed involving the reactive cysteines. Under reducing conditions zinc is bound to the reactive cysteines and the protein is inactive.</text>
</comment>
<dbReference type="AlphaFoldDB" id="A0A0P9MAD5"/>
<dbReference type="PATRIC" id="fig|199198.5.peg.4033"/>
<evidence type="ECO:0000256" key="3">
    <source>
        <dbReference type="ARBA" id="ARBA00023157"/>
    </source>
</evidence>